<keyword evidence="7" id="KW-1185">Reference proteome</keyword>
<sequence>MTMAVQQPDGGGVQRGSASDLAEVVGTILDKGVVIDAHVSVGIVGIKLLTIDARIVVASVDTYLRFAEATNRLTLDGSQAGRGLPEVVQGPKGNFLDKAGDALGELVGGTRDKDDRERAPRRQRREER</sequence>
<comment type="subunit">
    <text evidence="4">The gas vesicle shell is 2 nm thick and consists of a single layer of this protein. It forms helical ribs nearly perpendicular to the long axis of the vesicle.</text>
</comment>
<evidence type="ECO:0000256" key="3">
    <source>
        <dbReference type="ARBA" id="ARBA00035646"/>
    </source>
</evidence>
<feature type="region of interest" description="Disordered" evidence="5">
    <location>
        <begin position="103"/>
        <end position="128"/>
    </location>
</feature>
<dbReference type="RefSeq" id="WP_212819824.1">
    <property type="nucleotide sequence ID" value="NZ_AP023359.1"/>
</dbReference>
<evidence type="ECO:0000256" key="1">
    <source>
        <dbReference type="ARBA" id="ARBA00022987"/>
    </source>
</evidence>
<dbReference type="AlphaFoldDB" id="A0A810NA53"/>
<comment type="function">
    <text evidence="4">Gas vesicles are hollow, gas filled proteinaceous nanostructures found in some microorganisms. During planktonic growth they allow positioning of the organism at a favorable depth for light or nutrient acquisition. GvpA forms the protein shell.</text>
</comment>
<evidence type="ECO:0000313" key="7">
    <source>
        <dbReference type="Proteomes" id="UP000680866"/>
    </source>
</evidence>
<name>A0A810NA53_9ACTN</name>
<keyword evidence="1 4" id="KW-0304">Gas vesicle</keyword>
<dbReference type="InterPro" id="IPR018493">
    <property type="entry name" value="GvpA-like_CS"/>
</dbReference>
<dbReference type="KEGG" id="pry:Prubr_71380"/>
<evidence type="ECO:0000256" key="5">
    <source>
        <dbReference type="SAM" id="MobiDB-lite"/>
    </source>
</evidence>
<proteinExistence type="inferred from homology"/>
<dbReference type="InterPro" id="IPR000638">
    <property type="entry name" value="Gas-vesicle_GvpA-like"/>
</dbReference>
<dbReference type="Pfam" id="PF00741">
    <property type="entry name" value="Gas_vesicle"/>
    <property type="match status" value="1"/>
</dbReference>
<dbReference type="PROSITE" id="PS00669">
    <property type="entry name" value="GAS_VESICLE_A_2"/>
    <property type="match status" value="1"/>
</dbReference>
<evidence type="ECO:0000256" key="4">
    <source>
        <dbReference type="HAMAP-Rule" id="MF_00576"/>
    </source>
</evidence>
<evidence type="ECO:0000256" key="2">
    <source>
        <dbReference type="ARBA" id="ARBA00035629"/>
    </source>
</evidence>
<dbReference type="InterPro" id="IPR050530">
    <property type="entry name" value="GvpA"/>
</dbReference>
<comment type="subcellular location">
    <subcellularLocation>
        <location evidence="2 4">Gas vesicle shell</location>
    </subcellularLocation>
</comment>
<dbReference type="PANTHER" id="PTHR35344">
    <property type="entry name" value="GAS VESICLE STRUCTURAL PROTEIN 2-RELATED"/>
    <property type="match status" value="1"/>
</dbReference>
<dbReference type="InterPro" id="IPR047870">
    <property type="entry name" value="Gas_vesicle_GvpA"/>
</dbReference>
<organism evidence="6 7">
    <name type="scientific">Polymorphospora rubra</name>
    <dbReference type="NCBI Taxonomy" id="338584"/>
    <lineage>
        <taxon>Bacteria</taxon>
        <taxon>Bacillati</taxon>
        <taxon>Actinomycetota</taxon>
        <taxon>Actinomycetes</taxon>
        <taxon>Micromonosporales</taxon>
        <taxon>Micromonosporaceae</taxon>
        <taxon>Polymorphospora</taxon>
    </lineage>
</organism>
<dbReference type="GO" id="GO:0005198">
    <property type="term" value="F:structural molecule activity"/>
    <property type="evidence" value="ECO:0007669"/>
    <property type="project" value="InterPro"/>
</dbReference>
<gene>
    <name evidence="4" type="primary">gvpA</name>
    <name evidence="6" type="ORF">Prubr_71380</name>
</gene>
<dbReference type="GO" id="GO:0033172">
    <property type="term" value="C:gas vesicle shell"/>
    <property type="evidence" value="ECO:0007669"/>
    <property type="project" value="UniProtKB-UniRule"/>
</dbReference>
<dbReference type="Proteomes" id="UP000680866">
    <property type="component" value="Chromosome"/>
</dbReference>
<dbReference type="PANTHER" id="PTHR35344:SF4">
    <property type="entry name" value="GAS VESICLE PROTEIN A1"/>
    <property type="match status" value="1"/>
</dbReference>
<dbReference type="EMBL" id="AP023359">
    <property type="protein sequence ID" value="BCJ70117.1"/>
    <property type="molecule type" value="Genomic_DNA"/>
</dbReference>
<comment type="similarity">
    <text evidence="3 4">Belongs to the gas vesicle GvpA family.</text>
</comment>
<protein>
    <recommendedName>
        <fullName evidence="4">Gas vesicle protein A</fullName>
        <shortName evidence="4">GVP</shortName>
    </recommendedName>
</protein>
<accession>A0A810NA53</accession>
<reference evidence="6" key="1">
    <citation type="submission" date="2020-08" db="EMBL/GenBank/DDBJ databases">
        <title>Whole genome shotgun sequence of Polymorphospora rubra NBRC 101157.</title>
        <authorList>
            <person name="Komaki H."/>
            <person name="Tamura T."/>
        </authorList>
    </citation>
    <scope>NUCLEOTIDE SEQUENCE</scope>
    <source>
        <strain evidence="6">NBRC 101157</strain>
    </source>
</reference>
<dbReference type="GO" id="GO:0012506">
    <property type="term" value="C:vesicle membrane"/>
    <property type="evidence" value="ECO:0007669"/>
    <property type="project" value="InterPro"/>
</dbReference>
<evidence type="ECO:0000313" key="6">
    <source>
        <dbReference type="EMBL" id="BCJ70117.1"/>
    </source>
</evidence>
<feature type="compositionally biased region" description="Basic and acidic residues" evidence="5">
    <location>
        <begin position="110"/>
        <end position="128"/>
    </location>
</feature>
<dbReference type="HAMAP" id="MF_00576">
    <property type="entry name" value="Gas_vesicle_A"/>
    <property type="match status" value="1"/>
</dbReference>